<evidence type="ECO:0000313" key="2">
    <source>
        <dbReference type="Proteomes" id="UP000603904"/>
    </source>
</evidence>
<reference evidence="1 2" key="1">
    <citation type="submission" date="2021-01" db="EMBL/GenBank/DDBJ databases">
        <title>Whole genome shotgun sequence of Microbispora corallina NBRC 16416.</title>
        <authorList>
            <person name="Komaki H."/>
            <person name="Tamura T."/>
        </authorList>
    </citation>
    <scope>NUCLEOTIDE SEQUENCE [LARGE SCALE GENOMIC DNA]</scope>
    <source>
        <strain evidence="1 2">NBRC 16416</strain>
    </source>
</reference>
<keyword evidence="2" id="KW-1185">Reference proteome</keyword>
<dbReference type="RefSeq" id="WP_239104002.1">
    <property type="nucleotide sequence ID" value="NZ_BAAAGP010000006.1"/>
</dbReference>
<dbReference type="SUPFAM" id="SSF159501">
    <property type="entry name" value="EreA/ChaN-like"/>
    <property type="match status" value="1"/>
</dbReference>
<dbReference type="PANTHER" id="PTHR31299">
    <property type="entry name" value="ESTERASE, PUTATIVE (AFU_ORTHOLOGUE AFUA_1G05850)-RELATED"/>
    <property type="match status" value="1"/>
</dbReference>
<organism evidence="1 2">
    <name type="scientific">Microbispora corallina</name>
    <dbReference type="NCBI Taxonomy" id="83302"/>
    <lineage>
        <taxon>Bacteria</taxon>
        <taxon>Bacillati</taxon>
        <taxon>Actinomycetota</taxon>
        <taxon>Actinomycetes</taxon>
        <taxon>Streptosporangiales</taxon>
        <taxon>Streptosporangiaceae</taxon>
        <taxon>Microbispora</taxon>
    </lineage>
</organism>
<sequence length="445" mass="47753">MIADVSTGMGRLSGEAVRPLRTLDPAAPMDDLEWLDEAVGDARVVAIGESAHYNGEFYRLRHRLLRHLVERHGFGAYVMETGFVEGWRADAWVRGGEDDLGAVLASGMTSLMGLWAPMRAHLEWMRERNGAAARPVGFYGLDLPGSMVSLLPGLDAVAAYLGQADPEFRIGPEILETASAFPAPSAFSAPQALAAYAGLAQEARDALTAGLADLAARMRGRRLEYLRRTTADAYERALRSLEVTVAADSLVRQMLRGDRQGGMLTRDDAMADTVEWILRREERIVLAAHNGHVQRGPAALPGMPPVTPLGMHLGDRLGEDYLVVGTTSGTGHILNNGADFYTGTLFAELGPPRPGSLDALMDAAHDGPFATDLRRLSPSDAEAVRAAGEQRAGVGDFYAELSPLDAYDVVVHLPRVTAAAPDPGALACSPQEVRDTFARWTPPGP</sequence>
<dbReference type="Pfam" id="PF05139">
    <property type="entry name" value="Erythro_esteras"/>
    <property type="match status" value="1"/>
</dbReference>
<dbReference type="Proteomes" id="UP000603904">
    <property type="component" value="Unassembled WGS sequence"/>
</dbReference>
<proteinExistence type="predicted"/>
<evidence type="ECO:0000313" key="1">
    <source>
        <dbReference type="EMBL" id="GIH43054.1"/>
    </source>
</evidence>
<name>A0ABQ4G7J6_9ACTN</name>
<protein>
    <submittedName>
        <fullName evidence="1">Erythromycin esterase</fullName>
    </submittedName>
</protein>
<accession>A0ABQ4G7J6</accession>
<comment type="caution">
    <text evidence="1">The sequence shown here is derived from an EMBL/GenBank/DDBJ whole genome shotgun (WGS) entry which is preliminary data.</text>
</comment>
<dbReference type="InterPro" id="IPR007815">
    <property type="entry name" value="Emycin_Estase"/>
</dbReference>
<dbReference type="Gene3D" id="3.40.1660.10">
    <property type="entry name" value="EreA-like (biosynthetic domain)"/>
    <property type="match status" value="1"/>
</dbReference>
<dbReference type="Gene3D" id="3.30.1870.10">
    <property type="entry name" value="EreA-like, domain 2"/>
    <property type="match status" value="1"/>
</dbReference>
<dbReference type="InterPro" id="IPR052036">
    <property type="entry name" value="Hydrolase/PRTase-associated"/>
</dbReference>
<dbReference type="Gene3D" id="1.20.1440.30">
    <property type="entry name" value="Biosynthetic Protein domain"/>
    <property type="match status" value="1"/>
</dbReference>
<dbReference type="PANTHER" id="PTHR31299:SF0">
    <property type="entry name" value="ESTERASE, PUTATIVE (AFU_ORTHOLOGUE AFUA_1G05850)-RELATED"/>
    <property type="match status" value="1"/>
</dbReference>
<dbReference type="EMBL" id="BOOC01000034">
    <property type="protein sequence ID" value="GIH43054.1"/>
    <property type="molecule type" value="Genomic_DNA"/>
</dbReference>
<dbReference type="CDD" id="cd14728">
    <property type="entry name" value="Ere-like"/>
    <property type="match status" value="1"/>
</dbReference>
<gene>
    <name evidence="1" type="ORF">Mco01_60540</name>
</gene>